<dbReference type="RefSeq" id="WP_349181832.1">
    <property type="nucleotide sequence ID" value="NZ_JBBNGS010000004.1"/>
</dbReference>
<accession>A0ABV1IFE4</accession>
<name>A0ABV1IFE4_9ACTN</name>
<keyword evidence="1" id="KW-1133">Transmembrane helix</keyword>
<evidence type="ECO:0008006" key="4">
    <source>
        <dbReference type="Google" id="ProtNLM"/>
    </source>
</evidence>
<dbReference type="EMBL" id="JBBNGS010000004">
    <property type="protein sequence ID" value="MEQ2637354.1"/>
    <property type="molecule type" value="Genomic_DNA"/>
</dbReference>
<evidence type="ECO:0000313" key="2">
    <source>
        <dbReference type="EMBL" id="MEQ2637354.1"/>
    </source>
</evidence>
<keyword evidence="3" id="KW-1185">Reference proteome</keyword>
<reference evidence="2 3" key="1">
    <citation type="submission" date="2024-04" db="EMBL/GenBank/DDBJ databases">
        <title>Human intestinal bacterial collection.</title>
        <authorList>
            <person name="Pauvert C."/>
            <person name="Hitch T.C.A."/>
            <person name="Clavel T."/>
        </authorList>
    </citation>
    <scope>NUCLEOTIDE SEQUENCE [LARGE SCALE GENOMIC DNA]</scope>
    <source>
        <strain evidence="2 3">CLA-AA-H197</strain>
    </source>
</reference>
<sequence>MAKKKTARKTRPASAELAHKFDDEKYEGLRFSATYDYGELALSKAASYLGGQKARIASFAVSMACLALMIVVLIADANNLAPAIVLLVLSMAGTAVSTNWHNMQLGYARNSSLGFKGTSSRRHVVVTGDAVYVADESGAEERYDLSDLRSVSADDDGLLAGFGGRRYAYVPSTAMSASRFQELSRELEAARS</sequence>
<feature type="transmembrane region" description="Helical" evidence="1">
    <location>
        <begin position="56"/>
        <end position="74"/>
    </location>
</feature>
<gene>
    <name evidence="2" type="ORF">AAAT05_03225</name>
</gene>
<organism evidence="2 3">
    <name type="scientific">Paratractidigestivibacter faecalis</name>
    <dbReference type="NCBI Taxonomy" id="2292441"/>
    <lineage>
        <taxon>Bacteria</taxon>
        <taxon>Bacillati</taxon>
        <taxon>Actinomycetota</taxon>
        <taxon>Coriobacteriia</taxon>
        <taxon>Coriobacteriales</taxon>
        <taxon>Atopobiaceae</taxon>
        <taxon>Paratractidigestivibacter</taxon>
    </lineage>
</organism>
<evidence type="ECO:0000313" key="3">
    <source>
        <dbReference type="Proteomes" id="UP001478817"/>
    </source>
</evidence>
<protein>
    <recommendedName>
        <fullName evidence="4">YcxB-like protein domain-containing protein</fullName>
    </recommendedName>
</protein>
<keyword evidence="1" id="KW-0472">Membrane</keyword>
<feature type="transmembrane region" description="Helical" evidence="1">
    <location>
        <begin position="80"/>
        <end position="100"/>
    </location>
</feature>
<evidence type="ECO:0000256" key="1">
    <source>
        <dbReference type="SAM" id="Phobius"/>
    </source>
</evidence>
<proteinExistence type="predicted"/>
<keyword evidence="1" id="KW-0812">Transmembrane</keyword>
<comment type="caution">
    <text evidence="2">The sequence shown here is derived from an EMBL/GenBank/DDBJ whole genome shotgun (WGS) entry which is preliminary data.</text>
</comment>
<dbReference type="Proteomes" id="UP001478817">
    <property type="component" value="Unassembled WGS sequence"/>
</dbReference>